<dbReference type="InterPro" id="IPR011041">
    <property type="entry name" value="Quinoprot_gluc/sorb_DH_b-prop"/>
</dbReference>
<evidence type="ECO:0000256" key="1">
    <source>
        <dbReference type="SAM" id="SignalP"/>
    </source>
</evidence>
<dbReference type="InterPro" id="IPR054539">
    <property type="entry name" value="Beta-prop_PDH"/>
</dbReference>
<comment type="caution">
    <text evidence="4">The sequence shown here is derived from an EMBL/GenBank/DDBJ whole genome shotgun (WGS) entry which is preliminary data.</text>
</comment>
<dbReference type="AlphaFoldDB" id="A0A177MDT3"/>
<proteinExistence type="predicted"/>
<dbReference type="RefSeq" id="WP_064010337.1">
    <property type="nucleotide sequence ID" value="NZ_LUUG01000114.1"/>
</dbReference>
<feature type="domain" description="Pyrroloquinoline quinone-dependent pyranose dehydrogenase beta-propeller" evidence="2">
    <location>
        <begin position="186"/>
        <end position="319"/>
    </location>
</feature>
<gene>
    <name evidence="3" type="ORF">A1332_21005</name>
    <name evidence="4" type="ORF">A1353_14765</name>
</gene>
<dbReference type="Pfam" id="PF22807">
    <property type="entry name" value="TrAA12"/>
    <property type="match status" value="1"/>
</dbReference>
<feature type="signal peptide" evidence="1">
    <location>
        <begin position="1"/>
        <end position="19"/>
    </location>
</feature>
<dbReference type="SUPFAM" id="SSF50952">
    <property type="entry name" value="Soluble quinoprotein glucose dehydrogenase"/>
    <property type="match status" value="1"/>
</dbReference>
<protein>
    <submittedName>
        <fullName evidence="4">Sorbosone dehydrogenase</fullName>
    </submittedName>
</protein>
<organism evidence="4 5">
    <name type="scientific">Methylomonas methanica</name>
    <dbReference type="NCBI Taxonomy" id="421"/>
    <lineage>
        <taxon>Bacteria</taxon>
        <taxon>Pseudomonadati</taxon>
        <taxon>Pseudomonadota</taxon>
        <taxon>Gammaproteobacteria</taxon>
        <taxon>Methylococcales</taxon>
        <taxon>Methylococcaceae</taxon>
        <taxon>Methylomonas</taxon>
    </lineage>
</organism>
<dbReference type="InterPro" id="IPR011042">
    <property type="entry name" value="6-blade_b-propeller_TolB-like"/>
</dbReference>
<dbReference type="Gene3D" id="2.120.10.30">
    <property type="entry name" value="TolB, C-terminal domain"/>
    <property type="match status" value="1"/>
</dbReference>
<evidence type="ECO:0000313" key="4">
    <source>
        <dbReference type="EMBL" id="OAI03140.1"/>
    </source>
</evidence>
<dbReference type="OrthoDB" id="9770043at2"/>
<reference evidence="5" key="1">
    <citation type="submission" date="2016-03" db="EMBL/GenBank/DDBJ databases">
        <authorList>
            <person name="Heylen K."/>
            <person name="De Vos P."/>
            <person name="Vekeman B."/>
        </authorList>
    </citation>
    <scope>NUCLEOTIDE SEQUENCE [LARGE SCALE GENOMIC DNA]</scope>
    <source>
        <strain evidence="5">R-45371</strain>
    </source>
</reference>
<dbReference type="Proteomes" id="UP000078090">
    <property type="component" value="Unassembled WGS sequence"/>
</dbReference>
<evidence type="ECO:0000259" key="2">
    <source>
        <dbReference type="Pfam" id="PF22807"/>
    </source>
</evidence>
<keyword evidence="1" id="KW-0732">Signal</keyword>
<name>A0A177MDT3_METMH</name>
<evidence type="ECO:0000313" key="6">
    <source>
        <dbReference type="Proteomes" id="UP000078090"/>
    </source>
</evidence>
<dbReference type="EMBL" id="LUUG01000114">
    <property type="protein sequence ID" value="OAH97916.1"/>
    <property type="molecule type" value="Genomic_DNA"/>
</dbReference>
<evidence type="ECO:0000313" key="3">
    <source>
        <dbReference type="EMBL" id="OAH97916.1"/>
    </source>
</evidence>
<dbReference type="PANTHER" id="PTHR33546:SF1">
    <property type="entry name" value="LARGE, MULTIFUNCTIONAL SECRETED PROTEIN"/>
    <property type="match status" value="1"/>
</dbReference>
<dbReference type="PANTHER" id="PTHR33546">
    <property type="entry name" value="LARGE, MULTIFUNCTIONAL SECRETED PROTEIN-RELATED"/>
    <property type="match status" value="1"/>
</dbReference>
<reference evidence="4 6" key="2">
    <citation type="submission" date="2016-03" db="EMBL/GenBank/DDBJ databases">
        <authorList>
            <person name="Ploux O."/>
        </authorList>
    </citation>
    <scope>NUCLEOTIDE SEQUENCE [LARGE SCALE GENOMIC DNA]</scope>
    <source>
        <strain evidence="3 6">R-45363</strain>
        <strain evidence="4">R-45371</strain>
    </source>
</reference>
<sequence>MRIIKSLLMLFAVAPLCLAATPEQEAVLKQLRLPPGFNIRIFADDIPNARQMALGDNGVVYVGSRQSAVYAVQDKDGDGVAEQKYLIAQQLNLPNGVAYKDGTLYVAEIHRIIRFDEVGQRLASPPKAVTVFDQFPSDRHHGWKYLRFGPDGKLYTAIGAPCNVCDSDKPIYGSLIRLDPDGSDMEILARGIRNTVGFDWETRSGHLFFNDNGRDYLGDDIPPDELNEWNQKGEHFGFPYCHAGTIPDPEYIGDKQCYKFKAPAWKYKAHIAPLGMRFYTGKQFPDTYFRQLFVAQHGSWNRTVPQGYQVNVVKFREGQAYNELPFISGWLTPQGQVLGRPNDIIQMQDGSLLISDDSLGVIYRVSYGR</sequence>
<dbReference type="Proteomes" id="UP000077763">
    <property type="component" value="Unassembled WGS sequence"/>
</dbReference>
<accession>A0A177MDT3</accession>
<dbReference type="EMBL" id="LUUH01000059">
    <property type="protein sequence ID" value="OAI03140.1"/>
    <property type="molecule type" value="Genomic_DNA"/>
</dbReference>
<feature type="chain" id="PRO_5013479434" evidence="1">
    <location>
        <begin position="20"/>
        <end position="369"/>
    </location>
</feature>
<evidence type="ECO:0000313" key="5">
    <source>
        <dbReference type="Proteomes" id="UP000077763"/>
    </source>
</evidence>